<reference evidence="3 4" key="1">
    <citation type="submission" date="2020-08" db="EMBL/GenBank/DDBJ databases">
        <title>Genomic Encyclopedia of Type Strains, Phase III (KMG-III): the genomes of soil and plant-associated and newly described type strains.</title>
        <authorList>
            <person name="Whitman W."/>
        </authorList>
    </citation>
    <scope>NUCLEOTIDE SEQUENCE [LARGE SCALE GENOMIC DNA]</scope>
    <source>
        <strain evidence="3 4">CECT 5862</strain>
    </source>
</reference>
<dbReference type="EMBL" id="JACHXK010000001">
    <property type="protein sequence ID" value="MBB3108536.1"/>
    <property type="molecule type" value="Genomic_DNA"/>
</dbReference>
<dbReference type="RefSeq" id="WP_183596692.1">
    <property type="nucleotide sequence ID" value="NZ_JACHXK010000001.1"/>
</dbReference>
<feature type="region of interest" description="Disordered" evidence="1">
    <location>
        <begin position="93"/>
        <end position="159"/>
    </location>
</feature>
<dbReference type="AlphaFoldDB" id="A0A7W5FKW2"/>
<sequence>MQQSPMRDEDTTTLSPRRPKKRRRGWKITLSVLAVLVAGGVIGYPYAKSYVSDKMMDKLADEIITPAEIEEMKNDPEIAKILEENVPALRDELAGSVSSGGSGTGTGGEQSSGTGAGQWTGSEDGEGSGSDAGQGSGTGSSSADSPVSTTPVMSREEAMDLMMDKFSKSELLDLVSKAKGGITAEEKAEMQELLLSRVSEEEMEALKIAALIEIAGRGE</sequence>
<gene>
    <name evidence="3" type="ORF">FHS18_000564</name>
</gene>
<feature type="compositionally biased region" description="Gly residues" evidence="1">
    <location>
        <begin position="127"/>
        <end position="138"/>
    </location>
</feature>
<keyword evidence="4" id="KW-1185">Reference proteome</keyword>
<accession>A0A7W5FKW2</accession>
<organism evidence="3 4">
    <name type="scientific">Paenibacillus phyllosphaerae</name>
    <dbReference type="NCBI Taxonomy" id="274593"/>
    <lineage>
        <taxon>Bacteria</taxon>
        <taxon>Bacillati</taxon>
        <taxon>Bacillota</taxon>
        <taxon>Bacilli</taxon>
        <taxon>Bacillales</taxon>
        <taxon>Paenibacillaceae</taxon>
        <taxon>Paenibacillus</taxon>
    </lineage>
</organism>
<proteinExistence type="predicted"/>
<keyword evidence="2" id="KW-0472">Membrane</keyword>
<keyword evidence="2" id="KW-0812">Transmembrane</keyword>
<feature type="compositionally biased region" description="Basic and acidic residues" evidence="1">
    <location>
        <begin position="1"/>
        <end position="10"/>
    </location>
</feature>
<evidence type="ECO:0000256" key="1">
    <source>
        <dbReference type="SAM" id="MobiDB-lite"/>
    </source>
</evidence>
<evidence type="ECO:0000313" key="3">
    <source>
        <dbReference type="EMBL" id="MBB3108536.1"/>
    </source>
</evidence>
<feature type="compositionally biased region" description="Gly residues" evidence="1">
    <location>
        <begin position="98"/>
        <end position="118"/>
    </location>
</feature>
<evidence type="ECO:0000256" key="2">
    <source>
        <dbReference type="SAM" id="Phobius"/>
    </source>
</evidence>
<protein>
    <submittedName>
        <fullName evidence="3">Uncharacterized protein</fullName>
    </submittedName>
</protein>
<dbReference type="Proteomes" id="UP000570361">
    <property type="component" value="Unassembled WGS sequence"/>
</dbReference>
<comment type="caution">
    <text evidence="3">The sequence shown here is derived from an EMBL/GenBank/DDBJ whole genome shotgun (WGS) entry which is preliminary data.</text>
</comment>
<feature type="region of interest" description="Disordered" evidence="1">
    <location>
        <begin position="1"/>
        <end position="22"/>
    </location>
</feature>
<feature type="transmembrane region" description="Helical" evidence="2">
    <location>
        <begin position="28"/>
        <end position="47"/>
    </location>
</feature>
<name>A0A7W5FKW2_9BACL</name>
<keyword evidence="2" id="KW-1133">Transmembrane helix</keyword>
<evidence type="ECO:0000313" key="4">
    <source>
        <dbReference type="Proteomes" id="UP000570361"/>
    </source>
</evidence>